<keyword evidence="2" id="KW-1185">Reference proteome</keyword>
<dbReference type="RefSeq" id="WP_072763256.1">
    <property type="nucleotide sequence ID" value="NZ_FQYX01000004.1"/>
</dbReference>
<dbReference type="AlphaFoldDB" id="A0A1M6CPM9"/>
<evidence type="ECO:0008006" key="3">
    <source>
        <dbReference type="Google" id="ProtNLM"/>
    </source>
</evidence>
<name>A0A1M6CPM9_9FLAO</name>
<protein>
    <recommendedName>
        <fullName evidence="3">YD repeat-containing protein</fullName>
    </recommendedName>
</protein>
<accession>A0A1M6CPM9</accession>
<dbReference type="Proteomes" id="UP000184231">
    <property type="component" value="Unassembled WGS sequence"/>
</dbReference>
<organism evidence="1 2">
    <name type="scientific">Arenibacter nanhaiticus</name>
    <dbReference type="NCBI Taxonomy" id="558155"/>
    <lineage>
        <taxon>Bacteria</taxon>
        <taxon>Pseudomonadati</taxon>
        <taxon>Bacteroidota</taxon>
        <taxon>Flavobacteriia</taxon>
        <taxon>Flavobacteriales</taxon>
        <taxon>Flavobacteriaceae</taxon>
        <taxon>Arenibacter</taxon>
    </lineage>
</organism>
<evidence type="ECO:0000313" key="2">
    <source>
        <dbReference type="Proteomes" id="UP000184231"/>
    </source>
</evidence>
<dbReference type="OrthoDB" id="1417299at2"/>
<reference evidence="1 2" key="1">
    <citation type="submission" date="2016-11" db="EMBL/GenBank/DDBJ databases">
        <authorList>
            <person name="Jaros S."/>
            <person name="Januszkiewicz K."/>
            <person name="Wedrychowicz H."/>
        </authorList>
    </citation>
    <scope>NUCLEOTIDE SEQUENCE [LARGE SCALE GENOMIC DNA]</scope>
    <source>
        <strain evidence="1 2">CGMCC 1.8863</strain>
    </source>
</reference>
<gene>
    <name evidence="1" type="ORF">SAMN04487911_1048</name>
</gene>
<proteinExistence type="predicted"/>
<evidence type="ECO:0000313" key="1">
    <source>
        <dbReference type="EMBL" id="SHI62843.1"/>
    </source>
</evidence>
<sequence length="256" mass="28845">MKKTMCLVSIFLVSILNTSCENESVSDEFKDKNGNVKEKSIKSISTTSAQDSQNNNQIILSYNTDGSLNSISDGMDTSIFVFKDDELKSITGGGDHLNVEELYKSPYDAFETGNVLNYDDNGNPEVIAFYEEEYDYNMEEFITKAYTAEISYDDTHNPFFYTLEAAGIINVLDGVKLNFSTSPQASEIIQARLLFPNNYPSQIVYKDEEGEAVFMINANSVYDEDNYPTSTTITTVSLDDSEREQNTYVLTFQYVD</sequence>
<dbReference type="EMBL" id="FQYX01000004">
    <property type="protein sequence ID" value="SHI62843.1"/>
    <property type="molecule type" value="Genomic_DNA"/>
</dbReference>